<gene>
    <name evidence="8" type="ORF">C7477_10963</name>
</gene>
<keyword evidence="9" id="KW-1185">Reference proteome</keyword>
<evidence type="ECO:0000256" key="2">
    <source>
        <dbReference type="ARBA" id="ARBA00008814"/>
    </source>
</evidence>
<evidence type="ECO:0000259" key="7">
    <source>
        <dbReference type="PROSITE" id="PS50983"/>
    </source>
</evidence>
<keyword evidence="6" id="KW-0175">Coiled coil</keyword>
<dbReference type="CDD" id="cd01146">
    <property type="entry name" value="FhuD"/>
    <property type="match status" value="1"/>
</dbReference>
<dbReference type="PROSITE" id="PS50983">
    <property type="entry name" value="FE_B12_PBP"/>
    <property type="match status" value="1"/>
</dbReference>
<evidence type="ECO:0000256" key="1">
    <source>
        <dbReference type="ARBA" id="ARBA00004196"/>
    </source>
</evidence>
<evidence type="ECO:0000256" key="6">
    <source>
        <dbReference type="SAM" id="Coils"/>
    </source>
</evidence>
<comment type="similarity">
    <text evidence="2">Belongs to the bacterial solute-binding protein 8 family.</text>
</comment>
<dbReference type="Proteomes" id="UP000247454">
    <property type="component" value="Unassembled WGS sequence"/>
</dbReference>
<keyword evidence="4" id="KW-0408">Iron</keyword>
<proteinExistence type="inferred from homology"/>
<organism evidence="8 9">
    <name type="scientific">Phyllobacterium leguminum</name>
    <dbReference type="NCBI Taxonomy" id="314237"/>
    <lineage>
        <taxon>Bacteria</taxon>
        <taxon>Pseudomonadati</taxon>
        <taxon>Pseudomonadota</taxon>
        <taxon>Alphaproteobacteria</taxon>
        <taxon>Hyphomicrobiales</taxon>
        <taxon>Phyllobacteriaceae</taxon>
        <taxon>Phyllobacterium</taxon>
    </lineage>
</organism>
<evidence type="ECO:0000313" key="9">
    <source>
        <dbReference type="Proteomes" id="UP000247454"/>
    </source>
</evidence>
<dbReference type="Gene3D" id="3.40.50.1980">
    <property type="entry name" value="Nitrogenase molybdenum iron protein domain"/>
    <property type="match status" value="2"/>
</dbReference>
<keyword evidence="3" id="KW-0813">Transport</keyword>
<reference evidence="8 9" key="1">
    <citation type="submission" date="2018-06" db="EMBL/GenBank/DDBJ databases">
        <title>Genomic Encyclopedia of Type Strains, Phase III (KMG-III): the genomes of soil and plant-associated and newly described type strains.</title>
        <authorList>
            <person name="Whitman W."/>
        </authorList>
    </citation>
    <scope>NUCLEOTIDE SEQUENCE [LARGE SCALE GENOMIC DNA]</scope>
    <source>
        <strain evidence="8 9">ORS 1419</strain>
    </source>
</reference>
<dbReference type="EMBL" id="QJTF01000009">
    <property type="protein sequence ID" value="PYE88020.1"/>
    <property type="molecule type" value="Genomic_DNA"/>
</dbReference>
<name>A0A318T2G9_9HYPH</name>
<comment type="caution">
    <text evidence="8">The sequence shown here is derived from an EMBL/GenBank/DDBJ whole genome shotgun (WGS) entry which is preliminary data.</text>
</comment>
<dbReference type="InterPro" id="IPR002491">
    <property type="entry name" value="ABC_transptr_periplasmic_BD"/>
</dbReference>
<evidence type="ECO:0000256" key="4">
    <source>
        <dbReference type="ARBA" id="ARBA00022496"/>
    </source>
</evidence>
<feature type="domain" description="Fe/B12 periplasmic-binding" evidence="7">
    <location>
        <begin position="45"/>
        <end position="308"/>
    </location>
</feature>
<keyword evidence="4" id="KW-0410">Iron transport</keyword>
<dbReference type="PANTHER" id="PTHR30532:SF1">
    <property type="entry name" value="IRON(3+)-HYDROXAMATE-BINDING PROTEIN FHUD"/>
    <property type="match status" value="1"/>
</dbReference>
<keyword evidence="4" id="KW-0406">Ion transport</keyword>
<dbReference type="PANTHER" id="PTHR30532">
    <property type="entry name" value="IRON III DICITRATE-BINDING PERIPLASMIC PROTEIN"/>
    <property type="match status" value="1"/>
</dbReference>
<evidence type="ECO:0000313" key="8">
    <source>
        <dbReference type="EMBL" id="PYE88020.1"/>
    </source>
</evidence>
<dbReference type="GO" id="GO:1901678">
    <property type="term" value="P:iron coordination entity transport"/>
    <property type="evidence" value="ECO:0007669"/>
    <property type="project" value="UniProtKB-ARBA"/>
</dbReference>
<feature type="coiled-coil region" evidence="6">
    <location>
        <begin position="157"/>
        <end position="184"/>
    </location>
</feature>
<dbReference type="GO" id="GO:0030288">
    <property type="term" value="C:outer membrane-bounded periplasmic space"/>
    <property type="evidence" value="ECO:0007669"/>
    <property type="project" value="TreeGrafter"/>
</dbReference>
<dbReference type="RefSeq" id="WP_245411792.1">
    <property type="nucleotide sequence ID" value="NZ_QJTF01000009.1"/>
</dbReference>
<evidence type="ECO:0000256" key="5">
    <source>
        <dbReference type="ARBA" id="ARBA00022729"/>
    </source>
</evidence>
<dbReference type="InterPro" id="IPR051313">
    <property type="entry name" value="Bact_iron-sidero_bind"/>
</dbReference>
<dbReference type="PRINTS" id="PR01715">
    <property type="entry name" value="FERRIBNDNGPP"/>
</dbReference>
<keyword evidence="5" id="KW-0732">Signal</keyword>
<dbReference type="Pfam" id="PF01497">
    <property type="entry name" value="Peripla_BP_2"/>
    <property type="match status" value="1"/>
</dbReference>
<sequence>MCGRWLESQRGVNLPSPQITRRTLLALTAGAFAWPARLSAAPLPRIAVIDWAMLETALAIGVVPVAATELIQFRQIAIEPEVPQTVADLGLRGAPNMELLRILAPDLILSSSFYEYRRAAFERVAPVFSATVYQVGTPPFDPARDAMLALGRKLGLEAAAQNYIAATEAEIESLRQRVKNRIHRPVLLISIGDISHFRAFGGDSMFGDVLGRIGLTNAWKGTTSYSATAPVGIEALANIPQADIVVIGPVPPEAREILPRSPIWNALPAVSEGRVAMLDAIDHFGGLPAARRFVRLLGQAGSFLADPNG</sequence>
<evidence type="ECO:0000256" key="3">
    <source>
        <dbReference type="ARBA" id="ARBA00022448"/>
    </source>
</evidence>
<dbReference type="AlphaFoldDB" id="A0A318T2G9"/>
<protein>
    <submittedName>
        <fullName evidence="8">Iron complex transport system substrate-binding protein</fullName>
    </submittedName>
</protein>
<dbReference type="SUPFAM" id="SSF53807">
    <property type="entry name" value="Helical backbone' metal receptor"/>
    <property type="match status" value="1"/>
</dbReference>
<comment type="subcellular location">
    <subcellularLocation>
        <location evidence="1">Cell envelope</location>
    </subcellularLocation>
</comment>
<accession>A0A318T2G9</accession>